<organism evidence="1 2">
    <name type="scientific">Trichonephila clavipes</name>
    <name type="common">Golden silk orbweaver</name>
    <name type="synonym">Nephila clavipes</name>
    <dbReference type="NCBI Taxonomy" id="2585209"/>
    <lineage>
        <taxon>Eukaryota</taxon>
        <taxon>Metazoa</taxon>
        <taxon>Ecdysozoa</taxon>
        <taxon>Arthropoda</taxon>
        <taxon>Chelicerata</taxon>
        <taxon>Arachnida</taxon>
        <taxon>Araneae</taxon>
        <taxon>Araneomorphae</taxon>
        <taxon>Entelegynae</taxon>
        <taxon>Araneoidea</taxon>
        <taxon>Nephilidae</taxon>
        <taxon>Trichonephila</taxon>
    </lineage>
</organism>
<dbReference type="InterPro" id="IPR036397">
    <property type="entry name" value="RNaseH_sf"/>
</dbReference>
<keyword evidence="2" id="KW-1185">Reference proteome</keyword>
<name>A0A8X6WDW7_TRICX</name>
<accession>A0A8X6WDW7</accession>
<dbReference type="AlphaFoldDB" id="A0A8X6WDW7"/>
<evidence type="ECO:0000313" key="2">
    <source>
        <dbReference type="Proteomes" id="UP000887159"/>
    </source>
</evidence>
<reference evidence="1" key="1">
    <citation type="submission" date="2020-08" db="EMBL/GenBank/DDBJ databases">
        <title>Multicomponent nature underlies the extraordinary mechanical properties of spider dragline silk.</title>
        <authorList>
            <person name="Kono N."/>
            <person name="Nakamura H."/>
            <person name="Mori M."/>
            <person name="Yoshida Y."/>
            <person name="Ohtoshi R."/>
            <person name="Malay A.D."/>
            <person name="Moran D.A.P."/>
            <person name="Tomita M."/>
            <person name="Numata K."/>
            <person name="Arakawa K."/>
        </authorList>
    </citation>
    <scope>NUCLEOTIDE SEQUENCE</scope>
</reference>
<evidence type="ECO:0000313" key="1">
    <source>
        <dbReference type="EMBL" id="GFY32995.1"/>
    </source>
</evidence>
<dbReference type="Proteomes" id="UP000887159">
    <property type="component" value="Unassembled WGS sequence"/>
</dbReference>
<dbReference type="Gene3D" id="3.30.420.10">
    <property type="entry name" value="Ribonuclease H-like superfamily/Ribonuclease H"/>
    <property type="match status" value="1"/>
</dbReference>
<dbReference type="EMBL" id="BMAU01021406">
    <property type="protein sequence ID" value="GFY32995.1"/>
    <property type="molecule type" value="Genomic_DNA"/>
</dbReference>
<sequence length="97" mass="11228">MLMDNNCRPHRTNLVNDFLFKEGITRMEWPACSPDMNLIEHVWDILDRGVAPPPQTLLELERALPEIWDRILSSSLIGLFTPYLKGVQRSGRCPRKP</sequence>
<protein>
    <submittedName>
        <fullName evidence="1">Transposable element Tcb2 transposase</fullName>
    </submittedName>
</protein>
<gene>
    <name evidence="1" type="primary">X975_01565</name>
    <name evidence="1" type="ORF">TNCV_2877441</name>
</gene>
<proteinExistence type="predicted"/>
<comment type="caution">
    <text evidence="1">The sequence shown here is derived from an EMBL/GenBank/DDBJ whole genome shotgun (WGS) entry which is preliminary data.</text>
</comment>
<dbReference type="GO" id="GO:0003676">
    <property type="term" value="F:nucleic acid binding"/>
    <property type="evidence" value="ECO:0007669"/>
    <property type="project" value="InterPro"/>
</dbReference>